<protein>
    <recommendedName>
        <fullName evidence="5">HupE/UreJ family protein</fullName>
    </recommendedName>
</protein>
<dbReference type="Proteomes" id="UP000535415">
    <property type="component" value="Unassembled WGS sequence"/>
</dbReference>
<feature type="transmembrane region" description="Helical" evidence="1">
    <location>
        <begin position="394"/>
        <end position="413"/>
    </location>
</feature>
<dbReference type="RefSeq" id="WP_246414876.1">
    <property type="nucleotide sequence ID" value="NZ_JACIJM010000019.1"/>
</dbReference>
<evidence type="ECO:0000256" key="1">
    <source>
        <dbReference type="SAM" id="Phobius"/>
    </source>
</evidence>
<keyword evidence="1" id="KW-0812">Transmembrane</keyword>
<dbReference type="AlphaFoldDB" id="A0A7W9BP04"/>
<feature type="transmembrane region" description="Helical" evidence="1">
    <location>
        <begin position="326"/>
        <end position="350"/>
    </location>
</feature>
<feature type="transmembrane region" description="Helical" evidence="1">
    <location>
        <begin position="293"/>
        <end position="314"/>
    </location>
</feature>
<feature type="signal peptide" evidence="2">
    <location>
        <begin position="1"/>
        <end position="35"/>
    </location>
</feature>
<keyword evidence="4" id="KW-1185">Reference proteome</keyword>
<keyword evidence="1" id="KW-0472">Membrane</keyword>
<feature type="chain" id="PRO_5031228217" description="HupE/UreJ family protein" evidence="2">
    <location>
        <begin position="36"/>
        <end position="448"/>
    </location>
</feature>
<evidence type="ECO:0008006" key="5">
    <source>
        <dbReference type="Google" id="ProtNLM"/>
    </source>
</evidence>
<sequence>MRISRSFNLMNKLVHLAAVSTVLAMWLASALPARAHEVVPAIADMEQVGDTLEFDVRLNIESFIAGIDLTDTADTDATPLAADYDALRALEPAALQEQFDAFWPDMAQQITILADGTQITPDLAAVQFGEVGNVETVRETHLQFTADLPAGTEIVQVGWATEFGTLALRQQGVDAPYDGYLEAGDMSDPIALVGGNAAGSWETFWNYIPVGFDHIVPKGLDHILFVLGLFFLSTRMRPLLTQVTLFTLAHTITLAAAALGYVSLPGSIVEPLIAASIAYVAIENIFMQRLSPWRPIVIFGFGLLHGLGFASVLAEFGLPQASFVPALIGFNVGVEVGQLAVIAVMFLAVWQAVRVDRGENEAMQAYAVYGVLSAVTIALMVWDPVGLSTVLETSPVVFLGPMLMIFVLCAAAVKLRDQIEAYRRIVAIPASVFIAVIGAYWFIERVFL</sequence>
<dbReference type="EMBL" id="JACIJM010000019">
    <property type="protein sequence ID" value="MBB5724024.1"/>
    <property type="molecule type" value="Genomic_DNA"/>
</dbReference>
<keyword evidence="1" id="KW-1133">Transmembrane helix</keyword>
<dbReference type="InterPro" id="IPR032809">
    <property type="entry name" value="Put_HupE_UreJ"/>
</dbReference>
<keyword evidence="2" id="KW-0732">Signal</keyword>
<evidence type="ECO:0000256" key="2">
    <source>
        <dbReference type="SAM" id="SignalP"/>
    </source>
</evidence>
<evidence type="ECO:0000313" key="3">
    <source>
        <dbReference type="EMBL" id="MBB5724024.1"/>
    </source>
</evidence>
<evidence type="ECO:0000313" key="4">
    <source>
        <dbReference type="Proteomes" id="UP000535415"/>
    </source>
</evidence>
<feature type="transmembrane region" description="Helical" evidence="1">
    <location>
        <begin position="425"/>
        <end position="443"/>
    </location>
</feature>
<comment type="caution">
    <text evidence="3">The sequence shown here is derived from an EMBL/GenBank/DDBJ whole genome shotgun (WGS) entry which is preliminary data.</text>
</comment>
<feature type="transmembrane region" description="Helical" evidence="1">
    <location>
        <begin position="239"/>
        <end position="262"/>
    </location>
</feature>
<reference evidence="3 4" key="1">
    <citation type="submission" date="2020-08" db="EMBL/GenBank/DDBJ databases">
        <title>Genomic Encyclopedia of Type Strains, Phase IV (KMG-IV): sequencing the most valuable type-strain genomes for metagenomic binning, comparative biology and taxonomic classification.</title>
        <authorList>
            <person name="Goeker M."/>
        </authorList>
    </citation>
    <scope>NUCLEOTIDE SEQUENCE [LARGE SCALE GENOMIC DNA]</scope>
    <source>
        <strain evidence="3 4">DSM 101064</strain>
    </source>
</reference>
<proteinExistence type="predicted"/>
<gene>
    <name evidence="3" type="ORF">FHS72_003674</name>
</gene>
<feature type="transmembrane region" description="Helical" evidence="1">
    <location>
        <begin position="362"/>
        <end position="382"/>
    </location>
</feature>
<organism evidence="3 4">
    <name type="scientific">Yoonia ponticola</name>
    <dbReference type="NCBI Taxonomy" id="1524255"/>
    <lineage>
        <taxon>Bacteria</taxon>
        <taxon>Pseudomonadati</taxon>
        <taxon>Pseudomonadota</taxon>
        <taxon>Alphaproteobacteria</taxon>
        <taxon>Rhodobacterales</taxon>
        <taxon>Paracoccaceae</taxon>
        <taxon>Yoonia</taxon>
    </lineage>
</organism>
<name>A0A7W9BP04_9RHOB</name>
<dbReference type="Pfam" id="PF13795">
    <property type="entry name" value="HupE_UreJ_2"/>
    <property type="match status" value="1"/>
</dbReference>
<accession>A0A7W9BP04</accession>